<feature type="region of interest" description="Disordered" evidence="5">
    <location>
        <begin position="820"/>
        <end position="840"/>
    </location>
</feature>
<dbReference type="PROSITE" id="PS51194">
    <property type="entry name" value="HELICASE_CTER"/>
    <property type="match status" value="1"/>
</dbReference>
<dbReference type="SUPFAM" id="SSF52540">
    <property type="entry name" value="P-loop containing nucleoside triphosphate hydrolases"/>
    <property type="match status" value="1"/>
</dbReference>
<dbReference type="Proteomes" id="UP000266340">
    <property type="component" value="Unassembled WGS sequence"/>
</dbReference>
<dbReference type="PANTHER" id="PTHR43519">
    <property type="entry name" value="ATP-DEPENDENT RNA HELICASE HRPB"/>
    <property type="match status" value="1"/>
</dbReference>
<keyword evidence="4" id="KW-0067">ATP-binding</keyword>
<sequence>MSSLPIEQALPSLKEALERHNGAVLVAAPGAGKTTRVPLALMDELWLGGRKMIMLEPRRLAARSAANYMARQLGEPVGRTVGYRVRMDSKVGPETRIEVVTEGVLTRMLQEDQALEGVGLVIFDEYHERSLQADLGLALSLQTQALLRDDLRLLIMSATLEAEPVARLLGDAPVVVSEGRSFPVDTFYRPVPKKWQDRAEGIARVIREAMARHDGDALVFVPGMSEIRAVERIVRGGSFGLPSGTEVHLLHGSLPPEAQDRAIAPPLTGIRKIVLSTSVAETSLTVEGVTIVVDSGLARVSRFSPRTGMSRLETVPVSSASADQRRGRAGRVKPGVCYRMWSEEEQGHLPSRSAPEITEADLAPLLLELAVWGVNDPAELEWLDAPPKPAVQQARELLVRLGALASDGTVTGHGRRMAEASVHPRLAHMILAAEPLGLGGLACELAALLGERDLFAGGGGRQASSDMRLRVEALRGIPSSGTVVDDATRKRISQEIGRLRRELGIGGDGKVRVSPYAADTDACGLLLAFAYPDRIARRRESGAYLFSGGRGAELREGQALAREEWLVAADVDDVGADSRIRLAAPVQWAELAEHCGEQIAEEKIVFWDRESQSVRARSRRMFGALLLEETPLQNPPPELVRDKLLEAIRQEGLDMLPWSKAARQLQERIVFMARHDTSWPDASDETLAESLEHWLAPYVDKMKSRGDLQRLHLKDILEAMLSWNKKRELDEEAPTHWNVPSGSRIPIDYSDPEAPALAVRLQELFGLPESPRIGGGRVALTLHLLSPAQRPVQVTRDLASFWRNTYFEVRKDLKGRYPKHYWPDNPLEAQATRRAKPPGH</sequence>
<dbReference type="EMBL" id="QXJM01000039">
    <property type="protein sequence ID" value="RIE02573.1"/>
    <property type="molecule type" value="Genomic_DNA"/>
</dbReference>
<dbReference type="Pfam" id="PF24473">
    <property type="entry name" value="CON_HrpB"/>
    <property type="match status" value="1"/>
</dbReference>
<dbReference type="PIRSF" id="PIRSF005496">
    <property type="entry name" value="ATP_hel_hrpB"/>
    <property type="match status" value="1"/>
</dbReference>
<dbReference type="SMART" id="SM00847">
    <property type="entry name" value="HA2"/>
    <property type="match status" value="1"/>
</dbReference>
<dbReference type="SMART" id="SM00490">
    <property type="entry name" value="HELICc"/>
    <property type="match status" value="1"/>
</dbReference>
<dbReference type="InterPro" id="IPR056329">
    <property type="entry name" value="CON_HrpB"/>
</dbReference>
<evidence type="ECO:0000259" key="7">
    <source>
        <dbReference type="PROSITE" id="PS51194"/>
    </source>
</evidence>
<dbReference type="InterPro" id="IPR027417">
    <property type="entry name" value="P-loop_NTPase"/>
</dbReference>
<dbReference type="InterPro" id="IPR014001">
    <property type="entry name" value="Helicase_ATP-bd"/>
</dbReference>
<dbReference type="FunFam" id="3.40.50.300:FF:002125">
    <property type="entry name" value="ATP-dependent helicase HrpB"/>
    <property type="match status" value="1"/>
</dbReference>
<dbReference type="Pfam" id="PF08482">
    <property type="entry name" value="HrpB_C"/>
    <property type="match status" value="1"/>
</dbReference>
<evidence type="ECO:0000256" key="5">
    <source>
        <dbReference type="SAM" id="MobiDB-lite"/>
    </source>
</evidence>
<dbReference type="Gene3D" id="1.20.120.1080">
    <property type="match status" value="1"/>
</dbReference>
<dbReference type="InterPro" id="IPR013689">
    <property type="entry name" value="RNA_helicase_ATP-dep_HrpB_C"/>
</dbReference>
<dbReference type="InterPro" id="IPR011545">
    <property type="entry name" value="DEAD/DEAH_box_helicase_dom"/>
</dbReference>
<evidence type="ECO:0000256" key="4">
    <source>
        <dbReference type="ARBA" id="ARBA00022840"/>
    </source>
</evidence>
<keyword evidence="3 8" id="KW-0347">Helicase</keyword>
<dbReference type="InterPro" id="IPR007502">
    <property type="entry name" value="Helicase-assoc_dom"/>
</dbReference>
<dbReference type="InterPro" id="IPR001650">
    <property type="entry name" value="Helicase_C-like"/>
</dbReference>
<name>A0A398CIL0_9BACL</name>
<dbReference type="CDD" id="cd17990">
    <property type="entry name" value="DEXHc_HrpB"/>
    <property type="match status" value="1"/>
</dbReference>
<proteinExistence type="predicted"/>
<dbReference type="InterPro" id="IPR010225">
    <property type="entry name" value="HrpB"/>
</dbReference>
<keyword evidence="9" id="KW-1185">Reference proteome</keyword>
<dbReference type="GO" id="GO:0005524">
    <property type="term" value="F:ATP binding"/>
    <property type="evidence" value="ECO:0007669"/>
    <property type="project" value="UniProtKB-KW"/>
</dbReference>
<evidence type="ECO:0000313" key="8">
    <source>
        <dbReference type="EMBL" id="RIE02573.1"/>
    </source>
</evidence>
<comment type="caution">
    <text evidence="8">The sequence shown here is derived from an EMBL/GenBank/DDBJ whole genome shotgun (WGS) entry which is preliminary data.</text>
</comment>
<dbReference type="PROSITE" id="PS51192">
    <property type="entry name" value="HELICASE_ATP_BIND_1"/>
    <property type="match status" value="1"/>
</dbReference>
<dbReference type="OrthoDB" id="9808833at2"/>
<dbReference type="InterPro" id="IPR049614">
    <property type="entry name" value="HrpB_DEXH"/>
</dbReference>
<dbReference type="Pfam" id="PF00270">
    <property type="entry name" value="DEAD"/>
    <property type="match status" value="1"/>
</dbReference>
<keyword evidence="2" id="KW-0378">Hydrolase</keyword>
<dbReference type="PANTHER" id="PTHR43519:SF1">
    <property type="entry name" value="ATP-DEPENDENT RNA HELICASE HRPB"/>
    <property type="match status" value="1"/>
</dbReference>
<evidence type="ECO:0000259" key="6">
    <source>
        <dbReference type="PROSITE" id="PS51192"/>
    </source>
</evidence>
<evidence type="ECO:0000256" key="1">
    <source>
        <dbReference type="ARBA" id="ARBA00022741"/>
    </source>
</evidence>
<gene>
    <name evidence="8" type="primary">hrpB</name>
    <name evidence="8" type="ORF">D3H35_17975</name>
</gene>
<dbReference type="NCBIfam" id="TIGR01970">
    <property type="entry name" value="DEAH_box_HrpB"/>
    <property type="match status" value="1"/>
</dbReference>
<dbReference type="GO" id="GO:0003676">
    <property type="term" value="F:nucleic acid binding"/>
    <property type="evidence" value="ECO:0007669"/>
    <property type="project" value="InterPro"/>
</dbReference>
<dbReference type="GO" id="GO:0004386">
    <property type="term" value="F:helicase activity"/>
    <property type="evidence" value="ECO:0007669"/>
    <property type="project" value="UniProtKB-KW"/>
</dbReference>
<dbReference type="CDD" id="cd18791">
    <property type="entry name" value="SF2_C_RHA"/>
    <property type="match status" value="1"/>
</dbReference>
<protein>
    <submittedName>
        <fullName evidence="8">ATP-dependent helicase HrpB</fullName>
    </submittedName>
</protein>
<accession>A0A398CIL0</accession>
<dbReference type="SMART" id="SM00487">
    <property type="entry name" value="DEXDc"/>
    <property type="match status" value="1"/>
</dbReference>
<dbReference type="AlphaFoldDB" id="A0A398CIL0"/>
<organism evidence="8 9">
    <name type="scientific">Cohnella faecalis</name>
    <dbReference type="NCBI Taxonomy" id="2315694"/>
    <lineage>
        <taxon>Bacteria</taxon>
        <taxon>Bacillati</taxon>
        <taxon>Bacillota</taxon>
        <taxon>Bacilli</taxon>
        <taxon>Bacillales</taxon>
        <taxon>Paenibacillaceae</taxon>
        <taxon>Cohnella</taxon>
    </lineage>
</organism>
<keyword evidence="1" id="KW-0547">Nucleotide-binding</keyword>
<reference evidence="8 9" key="1">
    <citation type="submission" date="2018-09" db="EMBL/GenBank/DDBJ databases">
        <title>Cohnella cavernae sp. nov., isolated from a karst cave.</title>
        <authorList>
            <person name="Zhu H."/>
        </authorList>
    </citation>
    <scope>NUCLEOTIDE SEQUENCE [LARGE SCALE GENOMIC DNA]</scope>
    <source>
        <strain evidence="8 9">K2E09-144</strain>
    </source>
</reference>
<feature type="domain" description="Helicase ATP-binding" evidence="6">
    <location>
        <begin position="14"/>
        <end position="178"/>
    </location>
</feature>
<feature type="domain" description="Helicase C-terminal" evidence="7">
    <location>
        <begin position="205"/>
        <end position="373"/>
    </location>
</feature>
<dbReference type="Pfam" id="PF00271">
    <property type="entry name" value="Helicase_C"/>
    <property type="match status" value="1"/>
</dbReference>
<evidence type="ECO:0000256" key="3">
    <source>
        <dbReference type="ARBA" id="ARBA00022806"/>
    </source>
</evidence>
<evidence type="ECO:0000313" key="9">
    <source>
        <dbReference type="Proteomes" id="UP000266340"/>
    </source>
</evidence>
<dbReference type="RefSeq" id="WP_119150613.1">
    <property type="nucleotide sequence ID" value="NZ_JBHSOV010000026.1"/>
</dbReference>
<dbReference type="Gene3D" id="3.40.50.300">
    <property type="entry name" value="P-loop containing nucleotide triphosphate hydrolases"/>
    <property type="match status" value="2"/>
</dbReference>
<dbReference type="GO" id="GO:0016787">
    <property type="term" value="F:hydrolase activity"/>
    <property type="evidence" value="ECO:0007669"/>
    <property type="project" value="UniProtKB-KW"/>
</dbReference>
<evidence type="ECO:0000256" key="2">
    <source>
        <dbReference type="ARBA" id="ARBA00022801"/>
    </source>
</evidence>